<evidence type="ECO:0000313" key="1">
    <source>
        <dbReference type="EMBL" id="AVB19233.1"/>
    </source>
</evidence>
<proteinExistence type="predicted"/>
<protein>
    <submittedName>
        <fullName evidence="1">Uncharacterized protein</fullName>
    </submittedName>
</protein>
<dbReference type="EMBL" id="CP026562">
    <property type="protein sequence ID" value="AVB19233.1"/>
    <property type="molecule type" value="Genomic_DNA"/>
</dbReference>
<gene>
    <name evidence="1" type="ORF">BKM03_08215</name>
</gene>
<dbReference type="Proteomes" id="UP000236903">
    <property type="component" value="Chromosome"/>
</dbReference>
<dbReference type="KEGG" id="pavl:BKM03_08215"/>
<accession>A0AAD0GMH1</accession>
<reference evidence="1 2" key="1">
    <citation type="submission" date="2018-02" db="EMBL/GenBank/DDBJ databases">
        <title>Comparative genomics of Pseudomonas syringae.</title>
        <authorList>
            <person name="Hulin M.T."/>
        </authorList>
    </citation>
    <scope>NUCLEOTIDE SEQUENCE [LARGE SCALE GENOMIC DNA]</scope>
    <source>
        <strain evidence="1 2">R2leaf</strain>
    </source>
</reference>
<sequence>MNAVAILACRAAGRQPFVSDELSSEGLGAPPLWCMMPDRQQIEISHAG</sequence>
<name>A0AAD0GMH1_9PSED</name>
<evidence type="ECO:0000313" key="2">
    <source>
        <dbReference type="Proteomes" id="UP000236903"/>
    </source>
</evidence>
<organism evidence="1 2">
    <name type="scientific">Pseudomonas avellanae</name>
    <dbReference type="NCBI Taxonomy" id="46257"/>
    <lineage>
        <taxon>Bacteria</taxon>
        <taxon>Pseudomonadati</taxon>
        <taxon>Pseudomonadota</taxon>
        <taxon>Gammaproteobacteria</taxon>
        <taxon>Pseudomonadales</taxon>
        <taxon>Pseudomonadaceae</taxon>
        <taxon>Pseudomonas</taxon>
    </lineage>
</organism>
<dbReference type="AlphaFoldDB" id="A0AAD0GMH1"/>